<name>A0A917DUW0_9BACT</name>
<reference evidence="1" key="1">
    <citation type="journal article" date="2014" name="Int. J. Syst. Evol. Microbiol.">
        <title>Complete genome sequence of Corynebacterium casei LMG S-19264T (=DSM 44701T), isolated from a smear-ripened cheese.</title>
        <authorList>
            <consortium name="US DOE Joint Genome Institute (JGI-PGF)"/>
            <person name="Walter F."/>
            <person name="Albersmeier A."/>
            <person name="Kalinowski J."/>
            <person name="Ruckert C."/>
        </authorList>
    </citation>
    <scope>NUCLEOTIDE SEQUENCE</scope>
    <source>
        <strain evidence="1">CGMCC 1.15958</strain>
    </source>
</reference>
<comment type="caution">
    <text evidence="1">The sequence shown here is derived from an EMBL/GenBank/DDBJ whole genome shotgun (WGS) entry which is preliminary data.</text>
</comment>
<protein>
    <submittedName>
        <fullName evidence="1">Uncharacterized protein</fullName>
    </submittedName>
</protein>
<dbReference type="AlphaFoldDB" id="A0A917DUW0"/>
<keyword evidence="2" id="KW-1185">Reference proteome</keyword>
<organism evidence="1 2">
    <name type="scientific">Emticicia aquatilis</name>
    <dbReference type="NCBI Taxonomy" id="1537369"/>
    <lineage>
        <taxon>Bacteria</taxon>
        <taxon>Pseudomonadati</taxon>
        <taxon>Bacteroidota</taxon>
        <taxon>Cytophagia</taxon>
        <taxon>Cytophagales</taxon>
        <taxon>Leadbetterellaceae</taxon>
        <taxon>Emticicia</taxon>
    </lineage>
</organism>
<evidence type="ECO:0000313" key="2">
    <source>
        <dbReference type="Proteomes" id="UP000609064"/>
    </source>
</evidence>
<proteinExistence type="predicted"/>
<dbReference type="Proteomes" id="UP000609064">
    <property type="component" value="Unassembled WGS sequence"/>
</dbReference>
<dbReference type="EMBL" id="BMKK01000010">
    <property type="protein sequence ID" value="GGD72699.1"/>
    <property type="molecule type" value="Genomic_DNA"/>
</dbReference>
<evidence type="ECO:0000313" key="1">
    <source>
        <dbReference type="EMBL" id="GGD72699.1"/>
    </source>
</evidence>
<gene>
    <name evidence="1" type="ORF">GCM10011514_41000</name>
</gene>
<sequence length="55" mass="6274">MPKDFSFTIKNNSIYVRSNDKEAIKKELPAIVDKIDSDEKTELVVIGTLLEIHRA</sequence>
<accession>A0A917DUW0</accession>
<reference evidence="1" key="2">
    <citation type="submission" date="2020-09" db="EMBL/GenBank/DDBJ databases">
        <authorList>
            <person name="Sun Q."/>
            <person name="Zhou Y."/>
        </authorList>
    </citation>
    <scope>NUCLEOTIDE SEQUENCE</scope>
    <source>
        <strain evidence="1">CGMCC 1.15958</strain>
    </source>
</reference>